<evidence type="ECO:0000313" key="1">
    <source>
        <dbReference type="EMBL" id="OHA42422.1"/>
    </source>
</evidence>
<proteinExistence type="predicted"/>
<dbReference type="AlphaFoldDB" id="A0A1G2P462"/>
<gene>
    <name evidence="1" type="ORF">A3G52_01140</name>
</gene>
<dbReference type="Proteomes" id="UP000177269">
    <property type="component" value="Unassembled WGS sequence"/>
</dbReference>
<reference evidence="1 2" key="1">
    <citation type="journal article" date="2016" name="Nat. Commun.">
        <title>Thousands of microbial genomes shed light on interconnected biogeochemical processes in an aquifer system.</title>
        <authorList>
            <person name="Anantharaman K."/>
            <person name="Brown C.T."/>
            <person name="Hug L.A."/>
            <person name="Sharon I."/>
            <person name="Castelle C.J."/>
            <person name="Probst A.J."/>
            <person name="Thomas B.C."/>
            <person name="Singh A."/>
            <person name="Wilkins M.J."/>
            <person name="Karaoz U."/>
            <person name="Brodie E.L."/>
            <person name="Williams K.H."/>
            <person name="Hubbard S.S."/>
            <person name="Banfield J.F."/>
        </authorList>
    </citation>
    <scope>NUCLEOTIDE SEQUENCE [LARGE SCALE GENOMIC DNA]</scope>
</reference>
<accession>A0A1G2P462</accession>
<name>A0A1G2P462_9BACT</name>
<protein>
    <submittedName>
        <fullName evidence="1">Uncharacterized protein</fullName>
    </submittedName>
</protein>
<organism evidence="1 2">
    <name type="scientific">Candidatus Taylorbacteria bacterium RIFCSPLOWO2_12_FULL_43_20</name>
    <dbReference type="NCBI Taxonomy" id="1802332"/>
    <lineage>
        <taxon>Bacteria</taxon>
        <taxon>Candidatus Tayloriibacteriota</taxon>
    </lineage>
</organism>
<evidence type="ECO:0000313" key="2">
    <source>
        <dbReference type="Proteomes" id="UP000177269"/>
    </source>
</evidence>
<sequence>MCYVFGRIMKTAHFVFSPQEVFPEVFNLSSEREQRFYRLVTGLIDGKNIADLSKEMGLSEYATRQNIFRALNLAASRCYWNNLKRMRKTLSADISAVPLNFQQP</sequence>
<comment type="caution">
    <text evidence="1">The sequence shown here is derived from an EMBL/GenBank/DDBJ whole genome shotgun (WGS) entry which is preliminary data.</text>
</comment>
<dbReference type="EMBL" id="MHSK01000012">
    <property type="protein sequence ID" value="OHA42422.1"/>
    <property type="molecule type" value="Genomic_DNA"/>
</dbReference>